<proteinExistence type="predicted"/>
<reference evidence="1" key="1">
    <citation type="journal article" date="2002" name="Nature">
        <title>The genome sequence and structure of rice chromosome 1.</title>
        <authorList>
            <person name="Sasaki T."/>
            <person name="Matsumoto T."/>
            <person name="Yamamoto K."/>
            <person name="Sakata K."/>
            <person name="Baba T."/>
            <person name="Katayose Y."/>
            <person name="Wu J."/>
            <person name="Niimura Y."/>
            <person name="Cheng Z."/>
            <person name="Nagamura Y."/>
            <person name="Antonio B.A."/>
            <person name="Kanamori H."/>
            <person name="Hosokawa S."/>
            <person name="Masukawa M."/>
            <person name="Arikawa K."/>
            <person name="Chiden Y."/>
            <person name="Hayashi M."/>
            <person name="Okamoto M."/>
            <person name="Ando T."/>
            <person name="Aoki H."/>
            <person name="Arita K."/>
            <person name="Hamada M."/>
            <person name="Harada C."/>
            <person name="Hijishita S."/>
            <person name="Honda M."/>
            <person name="Ichikawa Y."/>
            <person name="Idonuma A."/>
            <person name="Iijima M."/>
            <person name="Ikeda M."/>
            <person name="Ikeno M."/>
            <person name="Itoh S."/>
            <person name="Itoh T."/>
            <person name="Itoh Y."/>
            <person name="Itoh Y."/>
            <person name="Iwabuchi A."/>
            <person name="Kamiya K."/>
            <person name="Karasawa W."/>
            <person name="Katagiri S."/>
            <person name="Kikuta A."/>
            <person name="Kobayashi N."/>
            <person name="Kono I."/>
            <person name="Machita K."/>
            <person name="Maehara T."/>
            <person name="Mizuno H."/>
            <person name="Mizubayashi T."/>
            <person name="Mukai Y."/>
            <person name="Nagasaki H."/>
            <person name="Nakashima M."/>
            <person name="Nakama Y."/>
            <person name="Nakamichi Y."/>
            <person name="Nakamura M."/>
            <person name="Namiki N."/>
            <person name="Negishi M."/>
            <person name="Ohta I."/>
            <person name="Ono N."/>
            <person name="Saji S."/>
            <person name="Sakai K."/>
            <person name="Shibata M."/>
            <person name="Shimokawa T."/>
            <person name="Shomura A."/>
            <person name="Song J."/>
            <person name="Takazaki Y."/>
            <person name="Terasawa K."/>
            <person name="Tsuji K."/>
            <person name="Waki K."/>
            <person name="Yamagata H."/>
            <person name="Yamane H."/>
            <person name="Yoshiki S."/>
            <person name="Yoshihara R."/>
            <person name="Yukawa K."/>
            <person name="Zhong H."/>
            <person name="Iwama H."/>
            <person name="Endo T."/>
            <person name="Ito H."/>
            <person name="Hahn J.H."/>
            <person name="Kim H.I."/>
            <person name="Eun M.Y."/>
            <person name="Yano M."/>
            <person name="Jiang J."/>
            <person name="Gojobori T."/>
        </authorList>
    </citation>
    <scope>NUCLEOTIDE SEQUENCE [LARGE SCALE GENOMIC DNA]</scope>
</reference>
<dbReference type="Proteomes" id="UP000817658">
    <property type="component" value="Chromosome 1"/>
</dbReference>
<organism evidence="1">
    <name type="scientific">Oryza sativa subsp. japonica</name>
    <name type="common">Rice</name>
    <dbReference type="NCBI Taxonomy" id="39947"/>
    <lineage>
        <taxon>Eukaryota</taxon>
        <taxon>Viridiplantae</taxon>
        <taxon>Streptophyta</taxon>
        <taxon>Embryophyta</taxon>
        <taxon>Tracheophyta</taxon>
        <taxon>Spermatophyta</taxon>
        <taxon>Magnoliopsida</taxon>
        <taxon>Liliopsida</taxon>
        <taxon>Poales</taxon>
        <taxon>Poaceae</taxon>
        <taxon>BOP clade</taxon>
        <taxon>Oryzoideae</taxon>
        <taxon>Oryzeae</taxon>
        <taxon>Oryzinae</taxon>
        <taxon>Oryza</taxon>
        <taxon>Oryza sativa</taxon>
    </lineage>
</organism>
<gene>
    <name evidence="1" type="primary">OSJNBa0083M16.30</name>
</gene>
<accession>Q5ZCK8</accession>
<dbReference type="EMBL" id="AP003214">
    <property type="protein sequence ID" value="BAD52806.1"/>
    <property type="molecule type" value="Genomic_DNA"/>
</dbReference>
<protein>
    <submittedName>
        <fullName evidence="1">Uncharacterized protein</fullName>
    </submittedName>
</protein>
<dbReference type="AlphaFoldDB" id="Q5ZCK8"/>
<name>Q5ZCK8_ORYSJ</name>
<evidence type="ECO:0000313" key="1">
    <source>
        <dbReference type="EMBL" id="BAD52806.1"/>
    </source>
</evidence>
<sequence length="77" mass="8595">MCNQTLGTSDGWLGVLYKQDTPATGHHNAEETCPPLHGHRAAAMSRSHIYHRCVERWERGAEREVQREGNKAGGQRG</sequence>